<dbReference type="PANTHER" id="PTHR43214">
    <property type="entry name" value="TWO-COMPONENT RESPONSE REGULATOR"/>
    <property type="match status" value="1"/>
</dbReference>
<dbReference type="InterPro" id="IPR000792">
    <property type="entry name" value="Tscrpt_reg_LuxR_C"/>
</dbReference>
<gene>
    <name evidence="3" type="primary">liaR_1</name>
    <name evidence="3" type="ORF">PAM7066_00082</name>
</gene>
<accession>A0A1Y5R7S4</accession>
<dbReference type="InterPro" id="IPR036388">
    <property type="entry name" value="WH-like_DNA-bd_sf"/>
</dbReference>
<dbReference type="GO" id="GO:0006355">
    <property type="term" value="P:regulation of DNA-templated transcription"/>
    <property type="evidence" value="ECO:0007669"/>
    <property type="project" value="InterPro"/>
</dbReference>
<protein>
    <submittedName>
        <fullName evidence="3">Transcriptional regulatory protein LiaR</fullName>
    </submittedName>
</protein>
<dbReference type="CDD" id="cd06170">
    <property type="entry name" value="LuxR_C_like"/>
    <property type="match status" value="1"/>
</dbReference>
<evidence type="ECO:0000256" key="1">
    <source>
        <dbReference type="ARBA" id="ARBA00023125"/>
    </source>
</evidence>
<dbReference type="SUPFAM" id="SSF46894">
    <property type="entry name" value="C-terminal effector domain of the bipartite response regulators"/>
    <property type="match status" value="1"/>
</dbReference>
<dbReference type="PROSITE" id="PS50043">
    <property type="entry name" value="HTH_LUXR_2"/>
    <property type="match status" value="1"/>
</dbReference>
<organism evidence="3 4">
    <name type="scientific">Palleronia marisminoris</name>
    <dbReference type="NCBI Taxonomy" id="315423"/>
    <lineage>
        <taxon>Bacteria</taxon>
        <taxon>Pseudomonadati</taxon>
        <taxon>Pseudomonadota</taxon>
        <taxon>Alphaproteobacteria</taxon>
        <taxon>Rhodobacterales</taxon>
        <taxon>Roseobacteraceae</taxon>
        <taxon>Palleronia</taxon>
    </lineage>
</organism>
<dbReference type="InterPro" id="IPR039420">
    <property type="entry name" value="WalR-like"/>
</dbReference>
<dbReference type="Proteomes" id="UP000193870">
    <property type="component" value="Unassembled WGS sequence"/>
</dbReference>
<dbReference type="AlphaFoldDB" id="A0A1Y5R7S4"/>
<dbReference type="InterPro" id="IPR016032">
    <property type="entry name" value="Sig_transdc_resp-reg_C-effctor"/>
</dbReference>
<dbReference type="PANTHER" id="PTHR43214:SF42">
    <property type="entry name" value="TRANSCRIPTIONAL REGULATORY PROTEIN DESR"/>
    <property type="match status" value="1"/>
</dbReference>
<keyword evidence="1" id="KW-0238">DNA-binding</keyword>
<dbReference type="SMART" id="SM00421">
    <property type="entry name" value="HTH_LUXR"/>
    <property type="match status" value="1"/>
</dbReference>
<proteinExistence type="predicted"/>
<dbReference type="GO" id="GO:0003677">
    <property type="term" value="F:DNA binding"/>
    <property type="evidence" value="ECO:0007669"/>
    <property type="project" value="UniProtKB-KW"/>
</dbReference>
<dbReference type="STRING" id="315423.SAMN04488020_10180"/>
<evidence type="ECO:0000313" key="4">
    <source>
        <dbReference type="Proteomes" id="UP000193870"/>
    </source>
</evidence>
<dbReference type="EMBL" id="FWFV01000001">
    <property type="protein sequence ID" value="SLN11141.1"/>
    <property type="molecule type" value="Genomic_DNA"/>
</dbReference>
<dbReference type="Gene3D" id="1.10.10.10">
    <property type="entry name" value="Winged helix-like DNA-binding domain superfamily/Winged helix DNA-binding domain"/>
    <property type="match status" value="1"/>
</dbReference>
<dbReference type="PRINTS" id="PR00038">
    <property type="entry name" value="HTHLUXR"/>
</dbReference>
<keyword evidence="4" id="KW-1185">Reference proteome</keyword>
<evidence type="ECO:0000313" key="3">
    <source>
        <dbReference type="EMBL" id="SLN11141.1"/>
    </source>
</evidence>
<reference evidence="3 4" key="1">
    <citation type="submission" date="2017-03" db="EMBL/GenBank/DDBJ databases">
        <authorList>
            <person name="Afonso C.L."/>
            <person name="Miller P.J."/>
            <person name="Scott M.A."/>
            <person name="Spackman E."/>
            <person name="Goraichik I."/>
            <person name="Dimitrov K.M."/>
            <person name="Suarez D.L."/>
            <person name="Swayne D.E."/>
        </authorList>
    </citation>
    <scope>NUCLEOTIDE SEQUENCE [LARGE SCALE GENOMIC DNA]</scope>
    <source>
        <strain evidence="3 4">CECT 7066</strain>
    </source>
</reference>
<dbReference type="Pfam" id="PF00196">
    <property type="entry name" value="GerE"/>
    <property type="match status" value="1"/>
</dbReference>
<name>A0A1Y5R7S4_9RHOB</name>
<sequence length="225" mass="25350">MSGPRYEPPTAPSARRAIYFDGSGLYFSETLLAAIAREFAELSVFCTRDSDYRHHPEIQLVLVAPDRMTEFGTVVTELMSVIPSARLVFCYEHEDQARAMFAEHRTRIVEQDISLMPTNVRLDTWMSYIRLFLQGQTLIATSLIGAVEDCGRATRSRSSSPALQKLTAREAEILALAAQGEQNKLIASQLKISEHTVKLHMHRVIRKLGVRNRTEAAHFLMRSAS</sequence>
<evidence type="ECO:0000259" key="2">
    <source>
        <dbReference type="PROSITE" id="PS50043"/>
    </source>
</evidence>
<dbReference type="PROSITE" id="PS00622">
    <property type="entry name" value="HTH_LUXR_1"/>
    <property type="match status" value="1"/>
</dbReference>
<feature type="domain" description="HTH luxR-type" evidence="2">
    <location>
        <begin position="159"/>
        <end position="224"/>
    </location>
</feature>